<dbReference type="GO" id="GO:0030267">
    <property type="term" value="F:glyoxylate reductase (NADPH) activity"/>
    <property type="evidence" value="ECO:0007669"/>
    <property type="project" value="TreeGrafter"/>
</dbReference>
<evidence type="ECO:0000259" key="3">
    <source>
        <dbReference type="Pfam" id="PF02826"/>
    </source>
</evidence>
<dbReference type="GO" id="GO:0051287">
    <property type="term" value="F:NAD binding"/>
    <property type="evidence" value="ECO:0007669"/>
    <property type="project" value="InterPro"/>
</dbReference>
<dbReference type="InterPro" id="IPR050223">
    <property type="entry name" value="D-isomer_2-hydroxyacid_DH"/>
</dbReference>
<dbReference type="InterPro" id="IPR036291">
    <property type="entry name" value="NAD(P)-bd_dom_sf"/>
</dbReference>
<feature type="domain" description="D-isomer specific 2-hydroxyacid dehydrogenase NAD-binding" evidence="3">
    <location>
        <begin position="144"/>
        <end position="295"/>
    </location>
</feature>
<dbReference type="PANTHER" id="PTHR10996">
    <property type="entry name" value="2-HYDROXYACID DEHYDROGENASE-RELATED"/>
    <property type="match status" value="1"/>
</dbReference>
<dbReference type="GO" id="GO:0016618">
    <property type="term" value="F:hydroxypyruvate reductase [NAD(P)H] activity"/>
    <property type="evidence" value="ECO:0007669"/>
    <property type="project" value="TreeGrafter"/>
</dbReference>
<keyword evidence="2" id="KW-0520">NAD</keyword>
<dbReference type="Proteomes" id="UP001139648">
    <property type="component" value="Unassembled WGS sequence"/>
</dbReference>
<reference evidence="4" key="1">
    <citation type="submission" date="2022-06" db="EMBL/GenBank/DDBJ databases">
        <title>Sequencing the genomes of 1000 actinobacteria strains.</title>
        <authorList>
            <person name="Klenk H.-P."/>
        </authorList>
    </citation>
    <scope>NUCLEOTIDE SEQUENCE</scope>
    <source>
        <strain evidence="4">DSM 46694</strain>
    </source>
</reference>
<evidence type="ECO:0000313" key="5">
    <source>
        <dbReference type="Proteomes" id="UP001139648"/>
    </source>
</evidence>
<dbReference type="Gene3D" id="3.40.50.720">
    <property type="entry name" value="NAD(P)-binding Rossmann-like Domain"/>
    <property type="match status" value="2"/>
</dbReference>
<comment type="caution">
    <text evidence="4">The sequence shown here is derived from an EMBL/GenBank/DDBJ whole genome shotgun (WGS) entry which is preliminary data.</text>
</comment>
<dbReference type="SUPFAM" id="SSF51735">
    <property type="entry name" value="NAD(P)-binding Rossmann-fold domains"/>
    <property type="match status" value="1"/>
</dbReference>
<dbReference type="CDD" id="cd12167">
    <property type="entry name" value="2-Hacid_dh_8"/>
    <property type="match status" value="1"/>
</dbReference>
<dbReference type="PANTHER" id="PTHR10996:SF178">
    <property type="entry name" value="2-HYDROXYACID DEHYDROGENASE YGL185C-RELATED"/>
    <property type="match status" value="1"/>
</dbReference>
<dbReference type="InterPro" id="IPR006140">
    <property type="entry name" value="D-isomer_DH_NAD-bd"/>
</dbReference>
<evidence type="ECO:0000313" key="4">
    <source>
        <dbReference type="EMBL" id="MCP2360131.1"/>
    </source>
</evidence>
<dbReference type="SUPFAM" id="SSF52283">
    <property type="entry name" value="Formate/glycerate dehydrogenase catalytic domain-like"/>
    <property type="match status" value="1"/>
</dbReference>
<protein>
    <submittedName>
        <fullName evidence="4">Phosphoglycerate dehydrogenase-like enzyme</fullName>
    </submittedName>
</protein>
<dbReference type="AlphaFoldDB" id="A0A9X2K7U1"/>
<keyword evidence="5" id="KW-1185">Reference proteome</keyword>
<sequence length="335" mass="35395">MPRRPVAVFAIAPWAFPGVFPPDVIARLRRSADVTDAVRLTSFDGPAAAEALAGAEILLTGWGCPRIDPRITAAAPRLRAVLHAAGSVKTLVDPAVFELGITVSSAAQANAVPVADYTVAALVLGAKLAFSRARHYAGGQDRALWQPGDGTGLYDCTVGVIGASRIGRLVLQRLRDFDVRVLLSDPTVTPAEAALLGAEKVDLDDLCRRSDLVTVHAPALPETHHLLDRRRLALLPDGAVLVNTARGSLVDTQALTDACASGRLSAVLDVTDPEPLPPGHPLFALPNVLITPHLAGAQGRELRRLGEFAVTELERLLAGDPLRGQVLPEQLPYTA</sequence>
<proteinExistence type="predicted"/>
<dbReference type="PROSITE" id="PS00671">
    <property type="entry name" value="D_2_HYDROXYACID_DH_3"/>
    <property type="match status" value="1"/>
</dbReference>
<accession>A0A9X2K7U1</accession>
<dbReference type="EMBL" id="JAMZEB010000002">
    <property type="protein sequence ID" value="MCP2360131.1"/>
    <property type="molecule type" value="Genomic_DNA"/>
</dbReference>
<organism evidence="4 5">
    <name type="scientific">Nonomuraea thailandensis</name>
    <dbReference type="NCBI Taxonomy" id="1188745"/>
    <lineage>
        <taxon>Bacteria</taxon>
        <taxon>Bacillati</taxon>
        <taxon>Actinomycetota</taxon>
        <taxon>Actinomycetes</taxon>
        <taxon>Streptosporangiales</taxon>
        <taxon>Streptosporangiaceae</taxon>
        <taxon>Nonomuraea</taxon>
    </lineage>
</organism>
<dbReference type="InterPro" id="IPR029753">
    <property type="entry name" value="D-isomer_DH_CS"/>
</dbReference>
<evidence type="ECO:0000256" key="2">
    <source>
        <dbReference type="ARBA" id="ARBA00023027"/>
    </source>
</evidence>
<evidence type="ECO:0000256" key="1">
    <source>
        <dbReference type="ARBA" id="ARBA00023002"/>
    </source>
</evidence>
<dbReference type="GO" id="GO:0005829">
    <property type="term" value="C:cytosol"/>
    <property type="evidence" value="ECO:0007669"/>
    <property type="project" value="TreeGrafter"/>
</dbReference>
<gene>
    <name evidence="4" type="ORF">HD597_007151</name>
</gene>
<dbReference type="Pfam" id="PF02826">
    <property type="entry name" value="2-Hacid_dh_C"/>
    <property type="match status" value="1"/>
</dbReference>
<dbReference type="RefSeq" id="WP_253747774.1">
    <property type="nucleotide sequence ID" value="NZ_BAABKA010000066.1"/>
</dbReference>
<keyword evidence="1" id="KW-0560">Oxidoreductase</keyword>
<name>A0A9X2K7U1_9ACTN</name>